<dbReference type="GO" id="GO:0006457">
    <property type="term" value="P:protein folding"/>
    <property type="evidence" value="ECO:0007669"/>
    <property type="project" value="InterPro"/>
</dbReference>
<proteinExistence type="inferred from homology"/>
<dbReference type="STRING" id="1121959.SAMN02746009_00935"/>
<dbReference type="SUPFAM" id="SSF54534">
    <property type="entry name" value="FKBP-like"/>
    <property type="match status" value="1"/>
</dbReference>
<evidence type="ECO:0000259" key="8">
    <source>
        <dbReference type="PROSITE" id="PS50059"/>
    </source>
</evidence>
<evidence type="ECO:0000256" key="5">
    <source>
        <dbReference type="ARBA" id="ARBA00023235"/>
    </source>
</evidence>
<dbReference type="Proteomes" id="UP000183947">
    <property type="component" value="Unassembled WGS sequence"/>
</dbReference>
<keyword evidence="5 6" id="KW-0413">Isomerase</keyword>
<evidence type="ECO:0000256" key="7">
    <source>
        <dbReference type="RuleBase" id="RU003915"/>
    </source>
</evidence>
<dbReference type="InterPro" id="IPR001179">
    <property type="entry name" value="PPIase_FKBP_dom"/>
</dbReference>
<keyword evidence="10" id="KW-1185">Reference proteome</keyword>
<evidence type="ECO:0000256" key="1">
    <source>
        <dbReference type="ARBA" id="ARBA00000971"/>
    </source>
</evidence>
<evidence type="ECO:0000256" key="4">
    <source>
        <dbReference type="ARBA" id="ARBA00023110"/>
    </source>
</evidence>
<dbReference type="InterPro" id="IPR000774">
    <property type="entry name" value="PPIase_FKBP_N"/>
</dbReference>
<evidence type="ECO:0000313" key="10">
    <source>
        <dbReference type="Proteomes" id="UP000183947"/>
    </source>
</evidence>
<dbReference type="Gene3D" id="3.10.50.40">
    <property type="match status" value="1"/>
</dbReference>
<dbReference type="EC" id="5.2.1.8" evidence="7"/>
<organism evidence="9 10">
    <name type="scientific">Hymenobacter psychrotolerans DSM 18569</name>
    <dbReference type="NCBI Taxonomy" id="1121959"/>
    <lineage>
        <taxon>Bacteria</taxon>
        <taxon>Pseudomonadati</taxon>
        <taxon>Bacteroidota</taxon>
        <taxon>Cytophagia</taxon>
        <taxon>Cytophagales</taxon>
        <taxon>Hymenobacteraceae</taxon>
        <taxon>Hymenobacter</taxon>
    </lineage>
</organism>
<dbReference type="GO" id="GO:0003755">
    <property type="term" value="F:peptidyl-prolyl cis-trans isomerase activity"/>
    <property type="evidence" value="ECO:0007669"/>
    <property type="project" value="UniProtKB-UniRule"/>
</dbReference>
<comment type="similarity">
    <text evidence="2 7">Belongs to the FKBP-type PPIase family.</text>
</comment>
<evidence type="ECO:0000256" key="3">
    <source>
        <dbReference type="ARBA" id="ARBA00022729"/>
    </source>
</evidence>
<gene>
    <name evidence="9" type="ORF">SAMN02746009_00935</name>
</gene>
<dbReference type="PANTHER" id="PTHR43811:SF19">
    <property type="entry name" value="39 KDA FK506-BINDING NUCLEAR PROTEIN"/>
    <property type="match status" value="1"/>
</dbReference>
<dbReference type="Pfam" id="PF01346">
    <property type="entry name" value="FKBP_N"/>
    <property type="match status" value="1"/>
</dbReference>
<evidence type="ECO:0000256" key="2">
    <source>
        <dbReference type="ARBA" id="ARBA00006577"/>
    </source>
</evidence>
<keyword evidence="4 6" id="KW-0697">Rotamase</keyword>
<evidence type="ECO:0000256" key="6">
    <source>
        <dbReference type="PROSITE-ProRule" id="PRU00277"/>
    </source>
</evidence>
<keyword evidence="3" id="KW-0732">Signal</keyword>
<comment type="catalytic activity">
    <reaction evidence="1 6 7">
        <text>[protein]-peptidylproline (omega=180) = [protein]-peptidylproline (omega=0)</text>
        <dbReference type="Rhea" id="RHEA:16237"/>
        <dbReference type="Rhea" id="RHEA-COMP:10747"/>
        <dbReference type="Rhea" id="RHEA-COMP:10748"/>
        <dbReference type="ChEBI" id="CHEBI:83833"/>
        <dbReference type="ChEBI" id="CHEBI:83834"/>
        <dbReference type="EC" id="5.2.1.8"/>
    </reaction>
</comment>
<dbReference type="AlphaFoldDB" id="A0A1M6SP98"/>
<sequence length="209" mass="22756">MNLTGLKEQISYIIGRDLARNFAQQGLDLDVDILAASMKEGISGEPSRLSQEQVQDAMMQLQQQMGGPEDDDTQDPNAMNNNKAEGEAFLAENKNKPGIQTLPSGLQYEILTEGSGKKPGPTSQVTTHYHGTLLNGNVFDSSYQRGQPATFGVNQVIAGWTEALQLMPEGSKWRLYIPSDLAYGKRGAGRDIGPDSALIFDVELLKVNN</sequence>
<accession>A0A1M6SP98</accession>
<feature type="domain" description="PPIase FKBP-type" evidence="8">
    <location>
        <begin position="122"/>
        <end position="208"/>
    </location>
</feature>
<dbReference type="OrthoDB" id="9814548at2"/>
<protein>
    <recommendedName>
        <fullName evidence="7">Peptidyl-prolyl cis-trans isomerase</fullName>
        <ecNumber evidence="7">5.2.1.8</ecNumber>
    </recommendedName>
</protein>
<dbReference type="InterPro" id="IPR036944">
    <property type="entry name" value="PPIase_FKBP_N_sf"/>
</dbReference>
<dbReference type="EMBL" id="FRAS01000003">
    <property type="protein sequence ID" value="SHK46469.1"/>
    <property type="molecule type" value="Genomic_DNA"/>
</dbReference>
<dbReference type="Pfam" id="PF00254">
    <property type="entry name" value="FKBP_C"/>
    <property type="match status" value="1"/>
</dbReference>
<dbReference type="RefSeq" id="WP_084548821.1">
    <property type="nucleotide sequence ID" value="NZ_FRAS01000003.1"/>
</dbReference>
<dbReference type="PROSITE" id="PS50059">
    <property type="entry name" value="FKBP_PPIASE"/>
    <property type="match status" value="1"/>
</dbReference>
<dbReference type="InterPro" id="IPR046357">
    <property type="entry name" value="PPIase_dom_sf"/>
</dbReference>
<evidence type="ECO:0000313" key="9">
    <source>
        <dbReference type="EMBL" id="SHK46469.1"/>
    </source>
</evidence>
<dbReference type="FunFam" id="3.10.50.40:FF:000045">
    <property type="entry name" value="Peptidyl-prolyl cis-trans isomerase"/>
    <property type="match status" value="1"/>
</dbReference>
<dbReference type="PANTHER" id="PTHR43811">
    <property type="entry name" value="FKBP-TYPE PEPTIDYL-PROLYL CIS-TRANS ISOMERASE FKPA"/>
    <property type="match status" value="1"/>
</dbReference>
<name>A0A1M6SP98_9BACT</name>
<reference evidence="10" key="1">
    <citation type="submission" date="2016-11" db="EMBL/GenBank/DDBJ databases">
        <authorList>
            <person name="Varghese N."/>
            <person name="Submissions S."/>
        </authorList>
    </citation>
    <scope>NUCLEOTIDE SEQUENCE [LARGE SCALE GENOMIC DNA]</scope>
    <source>
        <strain evidence="10">DSM 18569</strain>
    </source>
</reference>
<dbReference type="Gene3D" id="1.10.287.460">
    <property type="entry name" value="Peptidyl-prolyl cis-trans isomerase, FKBP-type, N-terminal domain"/>
    <property type="match status" value="1"/>
</dbReference>